<evidence type="ECO:0000313" key="2">
    <source>
        <dbReference type="Proteomes" id="UP000315711"/>
    </source>
</evidence>
<sequence>MNLSNWGRWGEDDELGALNFISPEKIIEAAKIITKGKVYSLSMPIHMHQTPYDHSLRMPPFHVLTRDGGDYAAGVKRPGGLQFSDGYVFLNTHGSTHMDALSHVWYDDQLYNGFSGDSVKSKGAKFCGIEKVKGIVTRAILLDLPTFKQVEHLEAGEVITPSMLDECAFFQGVSIKSGDMLFIRTGWLKMLEKDPELFESSEPGIGEDCIKWIAEKEIIGIAADNLAVEVKPEERSDAVIPVHMKALRDLGVYFMELFNFEELAKERVYECMFVAAPLSITGAVGSPLNPLAIT</sequence>
<dbReference type="SUPFAM" id="SSF102198">
    <property type="entry name" value="Putative cyclase"/>
    <property type="match status" value="1"/>
</dbReference>
<protein>
    <submittedName>
        <fullName evidence="1">Kynurenine formamidase</fullName>
    </submittedName>
</protein>
<dbReference type="InterPro" id="IPR007325">
    <property type="entry name" value="KFase/CYL"/>
</dbReference>
<dbReference type="PANTHER" id="PTHR34861:SF10">
    <property type="entry name" value="CYCLASE"/>
    <property type="match status" value="1"/>
</dbReference>
<dbReference type="Pfam" id="PF04199">
    <property type="entry name" value="Cyclase"/>
    <property type="match status" value="1"/>
</dbReference>
<proteinExistence type="predicted"/>
<evidence type="ECO:0000313" key="1">
    <source>
        <dbReference type="EMBL" id="TWI54722.1"/>
    </source>
</evidence>
<name>A0A562QD85_9BACI</name>
<gene>
    <name evidence="1" type="ORF">IQ10_02947</name>
</gene>
<dbReference type="PANTHER" id="PTHR34861">
    <property type="match status" value="1"/>
</dbReference>
<dbReference type="InterPro" id="IPR037175">
    <property type="entry name" value="KFase_sf"/>
</dbReference>
<dbReference type="RefSeq" id="WP_158640050.1">
    <property type="nucleotide sequence ID" value="NZ_VLKZ01000008.1"/>
</dbReference>
<comment type="caution">
    <text evidence="1">The sequence shown here is derived from an EMBL/GenBank/DDBJ whole genome shotgun (WGS) entry which is preliminary data.</text>
</comment>
<dbReference type="GO" id="GO:0004061">
    <property type="term" value="F:arylformamidase activity"/>
    <property type="evidence" value="ECO:0007669"/>
    <property type="project" value="InterPro"/>
</dbReference>
<dbReference type="EMBL" id="VLKZ01000008">
    <property type="protein sequence ID" value="TWI54722.1"/>
    <property type="molecule type" value="Genomic_DNA"/>
</dbReference>
<accession>A0A562QD85</accession>
<keyword evidence="2" id="KW-1185">Reference proteome</keyword>
<dbReference type="OrthoDB" id="9796085at2"/>
<dbReference type="Proteomes" id="UP000315711">
    <property type="component" value="Unassembled WGS sequence"/>
</dbReference>
<dbReference type="AlphaFoldDB" id="A0A562QD85"/>
<dbReference type="GO" id="GO:0019441">
    <property type="term" value="P:L-tryptophan catabolic process to kynurenine"/>
    <property type="evidence" value="ECO:0007669"/>
    <property type="project" value="InterPro"/>
</dbReference>
<dbReference type="Gene3D" id="3.50.30.50">
    <property type="entry name" value="Putative cyclase"/>
    <property type="match status" value="1"/>
</dbReference>
<organism evidence="1 2">
    <name type="scientific">Halalkalibacter nanhaiisediminis</name>
    <dbReference type="NCBI Taxonomy" id="688079"/>
    <lineage>
        <taxon>Bacteria</taxon>
        <taxon>Bacillati</taxon>
        <taxon>Bacillota</taxon>
        <taxon>Bacilli</taxon>
        <taxon>Bacillales</taxon>
        <taxon>Bacillaceae</taxon>
        <taxon>Halalkalibacter</taxon>
    </lineage>
</organism>
<reference evidence="1 2" key="1">
    <citation type="journal article" date="2015" name="Stand. Genomic Sci.">
        <title>Genomic Encyclopedia of Bacterial and Archaeal Type Strains, Phase III: the genomes of soil and plant-associated and newly described type strains.</title>
        <authorList>
            <person name="Whitman W.B."/>
            <person name="Woyke T."/>
            <person name="Klenk H.P."/>
            <person name="Zhou Y."/>
            <person name="Lilburn T.G."/>
            <person name="Beck B.J."/>
            <person name="De Vos P."/>
            <person name="Vandamme P."/>
            <person name="Eisen J.A."/>
            <person name="Garrity G."/>
            <person name="Hugenholtz P."/>
            <person name="Kyrpides N.C."/>
        </authorList>
    </citation>
    <scope>NUCLEOTIDE SEQUENCE [LARGE SCALE GENOMIC DNA]</scope>
    <source>
        <strain evidence="1 2">CGMCC 1.10116</strain>
    </source>
</reference>